<accession>A0A6A6YX23</accession>
<dbReference type="GeneID" id="54466180"/>
<comment type="subcellular location">
    <subcellularLocation>
        <location evidence="1">Nucleus</location>
    </subcellularLocation>
</comment>
<dbReference type="GO" id="GO:0005634">
    <property type="term" value="C:nucleus"/>
    <property type="evidence" value="ECO:0007669"/>
    <property type="project" value="UniProtKB-SubCell"/>
</dbReference>
<dbReference type="RefSeq" id="XP_033579518.1">
    <property type="nucleotide sequence ID" value="XM_033725287.1"/>
</dbReference>
<feature type="region of interest" description="Disordered" evidence="8">
    <location>
        <begin position="1"/>
        <end position="30"/>
    </location>
</feature>
<keyword evidence="11" id="KW-1185">Reference proteome</keyword>
<dbReference type="EMBL" id="MU003697">
    <property type="protein sequence ID" value="KAF2812554.1"/>
    <property type="molecule type" value="Genomic_DNA"/>
</dbReference>
<feature type="compositionally biased region" description="Polar residues" evidence="8">
    <location>
        <begin position="1"/>
        <end position="19"/>
    </location>
</feature>
<dbReference type="PANTHER" id="PTHR24406">
    <property type="entry name" value="TRANSCRIPTIONAL REPRESSOR CTCFL-RELATED"/>
    <property type="match status" value="1"/>
</dbReference>
<reference evidence="12" key="3">
    <citation type="submission" date="2025-04" db="UniProtKB">
        <authorList>
            <consortium name="RefSeq"/>
        </authorList>
    </citation>
    <scope>IDENTIFICATION</scope>
    <source>
        <strain evidence="12">CBS 304.34</strain>
    </source>
</reference>
<keyword evidence="2" id="KW-0479">Metal-binding</keyword>
<evidence type="ECO:0000256" key="8">
    <source>
        <dbReference type="SAM" id="MobiDB-lite"/>
    </source>
</evidence>
<evidence type="ECO:0000256" key="7">
    <source>
        <dbReference type="PROSITE-ProRule" id="PRU00042"/>
    </source>
</evidence>
<evidence type="ECO:0000256" key="2">
    <source>
        <dbReference type="ARBA" id="ARBA00022723"/>
    </source>
</evidence>
<feature type="region of interest" description="Disordered" evidence="8">
    <location>
        <begin position="461"/>
        <end position="558"/>
    </location>
</feature>
<gene>
    <name evidence="10 12" type="ORF">BDZ99DRAFT_518382</name>
</gene>
<evidence type="ECO:0000313" key="12">
    <source>
        <dbReference type="RefSeq" id="XP_033579518.1"/>
    </source>
</evidence>
<dbReference type="Proteomes" id="UP000504636">
    <property type="component" value="Unplaced"/>
</dbReference>
<protein>
    <recommendedName>
        <fullName evidence="9">C2H2-type domain-containing protein</fullName>
    </recommendedName>
</protein>
<dbReference type="InterPro" id="IPR013087">
    <property type="entry name" value="Znf_C2H2_type"/>
</dbReference>
<dbReference type="SMART" id="SM00355">
    <property type="entry name" value="ZnF_C2H2"/>
    <property type="match status" value="4"/>
</dbReference>
<evidence type="ECO:0000256" key="3">
    <source>
        <dbReference type="ARBA" id="ARBA00022737"/>
    </source>
</evidence>
<keyword evidence="5" id="KW-0862">Zinc</keyword>
<dbReference type="InterPro" id="IPR050888">
    <property type="entry name" value="ZnF_C2H2-type_TF"/>
</dbReference>
<evidence type="ECO:0000256" key="5">
    <source>
        <dbReference type="ARBA" id="ARBA00022833"/>
    </source>
</evidence>
<keyword evidence="6" id="KW-0539">Nucleus</keyword>
<evidence type="ECO:0000256" key="1">
    <source>
        <dbReference type="ARBA" id="ARBA00004123"/>
    </source>
</evidence>
<proteinExistence type="predicted"/>
<organism evidence="10">
    <name type="scientific">Mytilinidion resinicola</name>
    <dbReference type="NCBI Taxonomy" id="574789"/>
    <lineage>
        <taxon>Eukaryota</taxon>
        <taxon>Fungi</taxon>
        <taxon>Dikarya</taxon>
        <taxon>Ascomycota</taxon>
        <taxon>Pezizomycotina</taxon>
        <taxon>Dothideomycetes</taxon>
        <taxon>Pleosporomycetidae</taxon>
        <taxon>Mytilinidiales</taxon>
        <taxon>Mytilinidiaceae</taxon>
        <taxon>Mytilinidion</taxon>
    </lineage>
</organism>
<dbReference type="AlphaFoldDB" id="A0A6A6YX23"/>
<feature type="domain" description="C2H2-type" evidence="9">
    <location>
        <begin position="235"/>
        <end position="262"/>
    </location>
</feature>
<dbReference type="InterPro" id="IPR036236">
    <property type="entry name" value="Znf_C2H2_sf"/>
</dbReference>
<keyword evidence="3" id="KW-0677">Repeat</keyword>
<dbReference type="PROSITE" id="PS00028">
    <property type="entry name" value="ZINC_FINGER_C2H2_1"/>
    <property type="match status" value="3"/>
</dbReference>
<feature type="domain" description="C2H2-type" evidence="9">
    <location>
        <begin position="267"/>
        <end position="294"/>
    </location>
</feature>
<evidence type="ECO:0000256" key="6">
    <source>
        <dbReference type="ARBA" id="ARBA00023242"/>
    </source>
</evidence>
<evidence type="ECO:0000313" key="10">
    <source>
        <dbReference type="EMBL" id="KAF2812554.1"/>
    </source>
</evidence>
<dbReference type="Gene3D" id="3.30.160.60">
    <property type="entry name" value="Classic Zinc Finger"/>
    <property type="match status" value="1"/>
</dbReference>
<evidence type="ECO:0000313" key="11">
    <source>
        <dbReference type="Proteomes" id="UP000504636"/>
    </source>
</evidence>
<feature type="compositionally biased region" description="Polar residues" evidence="8">
    <location>
        <begin position="462"/>
        <end position="480"/>
    </location>
</feature>
<reference evidence="12" key="2">
    <citation type="submission" date="2020-04" db="EMBL/GenBank/DDBJ databases">
        <authorList>
            <consortium name="NCBI Genome Project"/>
        </authorList>
    </citation>
    <scope>NUCLEOTIDE SEQUENCE</scope>
    <source>
        <strain evidence="12">CBS 304.34</strain>
    </source>
</reference>
<keyword evidence="4 7" id="KW-0863">Zinc-finger</keyword>
<feature type="compositionally biased region" description="Polar residues" evidence="8">
    <location>
        <begin position="523"/>
        <end position="537"/>
    </location>
</feature>
<sequence length="558" mass="62567">MASSDQSPQIKRLRPNSQLPRGPYSVYQSSSHHALPLQTRDWKPSALDVAEAQPEYKSYFQKYGAEELVKGVELAKKLELMDVLRRYSTEDIDIGLKFAKHGASSLDFFDAFKDFEHSQILECQRAVINSNVQSSHQSRDSGYSSRLSSFPSSSSSYQLPLHQPPNVNLGANGYLNDEQTMPMDISPPNETHFRPQNSDSNHRSEVVHNAPTVSTPTSTSYNVVNHSKTIKPKAWACKYCGREFTAPGYCWNHEKSHHSKTIKPKDWACTYCGREFVAAGYCLNHEKSHHSQTMTWSCPHCPLDFPTKNGCERHHINRHDHESITYADCEIIGKPGPNSKRKTACACPYCGQLFEGVTSFDDRCLHVEDDHYKVEPKMQKGNLDYSRMIQSLLGRRELRSRWAQSLASFQESCTLSWSTEEARSLLEPLETGNFHLKDAVTSLLERVCACAIKSSRTSSRSHYNSQADVLSGSTMSRNVQSTSRTSEERSRIPARGQSQSPQRGLPSSDSGRTVPDMHASPRTILSSSIGFNQSQPNHKPANIQHGMSPYSMASQGPS</sequence>
<dbReference type="OrthoDB" id="3945089at2759"/>
<dbReference type="PROSITE" id="PS50157">
    <property type="entry name" value="ZINC_FINGER_C2H2_2"/>
    <property type="match status" value="2"/>
</dbReference>
<evidence type="ECO:0000259" key="9">
    <source>
        <dbReference type="PROSITE" id="PS50157"/>
    </source>
</evidence>
<reference evidence="10 12" key="1">
    <citation type="journal article" date="2020" name="Stud. Mycol.">
        <title>101 Dothideomycetes genomes: a test case for predicting lifestyles and emergence of pathogens.</title>
        <authorList>
            <person name="Haridas S."/>
            <person name="Albert R."/>
            <person name="Binder M."/>
            <person name="Bloem J."/>
            <person name="Labutti K."/>
            <person name="Salamov A."/>
            <person name="Andreopoulos B."/>
            <person name="Baker S."/>
            <person name="Barry K."/>
            <person name="Bills G."/>
            <person name="Bluhm B."/>
            <person name="Cannon C."/>
            <person name="Castanera R."/>
            <person name="Culley D."/>
            <person name="Daum C."/>
            <person name="Ezra D."/>
            <person name="Gonzalez J."/>
            <person name="Henrissat B."/>
            <person name="Kuo A."/>
            <person name="Liang C."/>
            <person name="Lipzen A."/>
            <person name="Lutzoni F."/>
            <person name="Magnuson J."/>
            <person name="Mondo S."/>
            <person name="Nolan M."/>
            <person name="Ohm R."/>
            <person name="Pangilinan J."/>
            <person name="Park H.-J."/>
            <person name="Ramirez L."/>
            <person name="Alfaro M."/>
            <person name="Sun H."/>
            <person name="Tritt A."/>
            <person name="Yoshinaga Y."/>
            <person name="Zwiers L.-H."/>
            <person name="Turgeon B."/>
            <person name="Goodwin S."/>
            <person name="Spatafora J."/>
            <person name="Crous P."/>
            <person name="Grigoriev I."/>
        </authorList>
    </citation>
    <scope>NUCLEOTIDE SEQUENCE</scope>
    <source>
        <strain evidence="10 12">CBS 304.34</strain>
    </source>
</reference>
<dbReference type="GO" id="GO:0008270">
    <property type="term" value="F:zinc ion binding"/>
    <property type="evidence" value="ECO:0007669"/>
    <property type="project" value="UniProtKB-KW"/>
</dbReference>
<evidence type="ECO:0000256" key="4">
    <source>
        <dbReference type="ARBA" id="ARBA00022771"/>
    </source>
</evidence>
<dbReference type="SUPFAM" id="SSF57667">
    <property type="entry name" value="beta-beta-alpha zinc fingers"/>
    <property type="match status" value="1"/>
</dbReference>
<name>A0A6A6YX23_9PEZI</name>
<feature type="compositionally biased region" description="Polar residues" evidence="8">
    <location>
        <begin position="496"/>
        <end position="511"/>
    </location>
</feature>